<organism evidence="1 2">
    <name type="scientific">Mycena venus</name>
    <dbReference type="NCBI Taxonomy" id="2733690"/>
    <lineage>
        <taxon>Eukaryota</taxon>
        <taxon>Fungi</taxon>
        <taxon>Dikarya</taxon>
        <taxon>Basidiomycota</taxon>
        <taxon>Agaricomycotina</taxon>
        <taxon>Agaricomycetes</taxon>
        <taxon>Agaricomycetidae</taxon>
        <taxon>Agaricales</taxon>
        <taxon>Marasmiineae</taxon>
        <taxon>Mycenaceae</taxon>
        <taxon>Mycena</taxon>
    </lineage>
</organism>
<accession>A0A8H7CIC1</accession>
<evidence type="ECO:0000313" key="1">
    <source>
        <dbReference type="EMBL" id="KAF7337032.1"/>
    </source>
</evidence>
<dbReference type="EMBL" id="JACAZI010000022">
    <property type="protein sequence ID" value="KAF7337032.1"/>
    <property type="molecule type" value="Genomic_DNA"/>
</dbReference>
<reference evidence="1" key="1">
    <citation type="submission" date="2020-05" db="EMBL/GenBank/DDBJ databases">
        <title>Mycena genomes resolve the evolution of fungal bioluminescence.</title>
        <authorList>
            <person name="Tsai I.J."/>
        </authorList>
    </citation>
    <scope>NUCLEOTIDE SEQUENCE</scope>
    <source>
        <strain evidence="1">CCC161011</strain>
    </source>
</reference>
<comment type="caution">
    <text evidence="1">The sequence shown here is derived from an EMBL/GenBank/DDBJ whole genome shotgun (WGS) entry which is preliminary data.</text>
</comment>
<sequence>MTTPIPSAPALPPVQYGGIELYNNLPTLGEADDAFTPKARAILISEVGELLARYGCLWGLCLVHAHCSLEAGETMVGRGNTSQPENVEAEDVFPERWLSDGRPYEYNIDKTEPPPAELIVQFKALVGANGLDGTPGLYYVGDKVPELVLESTVGRANVVRAVTEIDEQSSVKTGWAPIMGGAGMPVTMACMLYCVPGDGKGGKLHTGTRSHA</sequence>
<name>A0A8H7CIC1_9AGAR</name>
<dbReference type="AlphaFoldDB" id="A0A8H7CIC1"/>
<evidence type="ECO:0000313" key="2">
    <source>
        <dbReference type="Proteomes" id="UP000620124"/>
    </source>
</evidence>
<keyword evidence="2" id="KW-1185">Reference proteome</keyword>
<dbReference type="Proteomes" id="UP000620124">
    <property type="component" value="Unassembled WGS sequence"/>
</dbReference>
<gene>
    <name evidence="1" type="ORF">MVEN_02140000</name>
</gene>
<proteinExistence type="predicted"/>
<protein>
    <submittedName>
        <fullName evidence="1">Uncharacterized protein</fullName>
    </submittedName>
</protein>
<dbReference type="OrthoDB" id="2322999at2759"/>